<comment type="caution">
    <text evidence="1">The sequence shown here is derived from an EMBL/GenBank/DDBJ whole genome shotgun (WGS) entry which is preliminary data.</text>
</comment>
<evidence type="ECO:0000313" key="2">
    <source>
        <dbReference type="Proteomes" id="UP000019335"/>
    </source>
</evidence>
<protein>
    <submittedName>
        <fullName evidence="1">Uncharacterized protein</fullName>
    </submittedName>
</protein>
<sequence length="152" mass="16763">MKGTTVSAIQGPLLQAIVDATNLRLADLSRPLSRIKPDFSCPRSVFPSAAASHRAAVCYLLHEWLRSLSPDLFPSFPQSESSYREQIRAAGGEEEEGNIGDEENVVSRHYEQFAETIPVFPFEAYNFSSPSVAATLAQQIYGYSGVGHREKK</sequence>
<dbReference type="OrthoDB" id="10339572at2759"/>
<name>W7TEQ5_9STRA</name>
<dbReference type="EMBL" id="AZIL01002301">
    <property type="protein sequence ID" value="EWM22003.1"/>
    <property type="molecule type" value="Genomic_DNA"/>
</dbReference>
<reference evidence="1 2" key="1">
    <citation type="journal article" date="2014" name="Mol. Plant">
        <title>Chromosome Scale Genome Assembly and Transcriptome Profiling of Nannochloropsis gaditana in Nitrogen Depletion.</title>
        <authorList>
            <person name="Corteggiani Carpinelli E."/>
            <person name="Telatin A."/>
            <person name="Vitulo N."/>
            <person name="Forcato C."/>
            <person name="D'Angelo M."/>
            <person name="Schiavon R."/>
            <person name="Vezzi A."/>
            <person name="Giacometti G.M."/>
            <person name="Morosinotto T."/>
            <person name="Valle G."/>
        </authorList>
    </citation>
    <scope>NUCLEOTIDE SEQUENCE [LARGE SCALE GENOMIC DNA]</scope>
    <source>
        <strain evidence="1 2">B-31</strain>
    </source>
</reference>
<keyword evidence="2" id="KW-1185">Reference proteome</keyword>
<gene>
    <name evidence="1" type="ORF">Naga_100353g8</name>
</gene>
<evidence type="ECO:0000313" key="1">
    <source>
        <dbReference type="EMBL" id="EWM22003.1"/>
    </source>
</evidence>
<accession>W7TEQ5</accession>
<dbReference type="AlphaFoldDB" id="W7TEQ5"/>
<proteinExistence type="predicted"/>
<organism evidence="1 2">
    <name type="scientific">Nannochloropsis gaditana</name>
    <dbReference type="NCBI Taxonomy" id="72520"/>
    <lineage>
        <taxon>Eukaryota</taxon>
        <taxon>Sar</taxon>
        <taxon>Stramenopiles</taxon>
        <taxon>Ochrophyta</taxon>
        <taxon>Eustigmatophyceae</taxon>
        <taxon>Eustigmatales</taxon>
        <taxon>Monodopsidaceae</taxon>
        <taxon>Nannochloropsis</taxon>
    </lineage>
</organism>
<dbReference type="Proteomes" id="UP000019335">
    <property type="component" value="Unassembled WGS sequence"/>
</dbReference>